<dbReference type="AlphaFoldDB" id="A0A5C0SMX4"/>
<protein>
    <submittedName>
        <fullName evidence="2">Uncharacterized protein</fullName>
    </submittedName>
</protein>
<sequence>MKLHHFLYPFLFPAWEFLLMVLLPREYYVGATCLQIHPYPICRFYFEPSPLFFLVAALPFIIVALLALWRDRKGTAVLSASSGVVVLVGLSILRFVGGTALLAVLVLPPLLQWAFARIVGLQIERGEETSWTVSAVLSFLAVWTVVRMGLAVSV</sequence>
<feature type="transmembrane region" description="Helical" evidence="1">
    <location>
        <begin position="131"/>
        <end position="150"/>
    </location>
</feature>
<keyword evidence="1" id="KW-0472">Membrane</keyword>
<dbReference type="Proteomes" id="UP000322631">
    <property type="component" value="Chromosome"/>
</dbReference>
<reference evidence="2 3" key="1">
    <citation type="submission" date="2019-07" db="EMBL/GenBank/DDBJ databases">
        <title>Complete genome of Thermococcus acidophilus.</title>
        <authorList>
            <person name="Li X."/>
        </authorList>
    </citation>
    <scope>NUCLEOTIDE SEQUENCE [LARGE SCALE GENOMIC DNA]</scope>
    <source>
        <strain evidence="2 3">SY113</strain>
    </source>
</reference>
<name>A0A5C0SMX4_9EURY</name>
<keyword evidence="3" id="KW-1185">Reference proteome</keyword>
<dbReference type="KEGG" id="them:FPV09_03025"/>
<feature type="transmembrane region" description="Helical" evidence="1">
    <location>
        <begin position="44"/>
        <end position="69"/>
    </location>
</feature>
<organism evidence="2 3">
    <name type="scientific">Thermococcus aciditolerans</name>
    <dbReference type="NCBI Taxonomy" id="2598455"/>
    <lineage>
        <taxon>Archaea</taxon>
        <taxon>Methanobacteriati</taxon>
        <taxon>Methanobacteriota</taxon>
        <taxon>Thermococci</taxon>
        <taxon>Thermococcales</taxon>
        <taxon>Thermococcaceae</taxon>
        <taxon>Thermococcus</taxon>
    </lineage>
</organism>
<evidence type="ECO:0000313" key="2">
    <source>
        <dbReference type="EMBL" id="QEK14249.1"/>
    </source>
</evidence>
<feature type="transmembrane region" description="Helical" evidence="1">
    <location>
        <begin position="100"/>
        <end position="119"/>
    </location>
</feature>
<dbReference type="GeneID" id="41608794"/>
<keyword evidence="1" id="KW-1133">Transmembrane helix</keyword>
<feature type="transmembrane region" description="Helical" evidence="1">
    <location>
        <begin position="6"/>
        <end position="23"/>
    </location>
</feature>
<gene>
    <name evidence="2" type="ORF">FPV09_03025</name>
</gene>
<accession>A0A5C0SMX4</accession>
<dbReference type="RefSeq" id="WP_148882334.1">
    <property type="nucleotide sequence ID" value="NZ_CP041932.1"/>
</dbReference>
<keyword evidence="1" id="KW-0812">Transmembrane</keyword>
<dbReference type="EMBL" id="CP041932">
    <property type="protein sequence ID" value="QEK14249.1"/>
    <property type="molecule type" value="Genomic_DNA"/>
</dbReference>
<proteinExistence type="predicted"/>
<feature type="transmembrane region" description="Helical" evidence="1">
    <location>
        <begin position="75"/>
        <end position="93"/>
    </location>
</feature>
<evidence type="ECO:0000256" key="1">
    <source>
        <dbReference type="SAM" id="Phobius"/>
    </source>
</evidence>
<evidence type="ECO:0000313" key="3">
    <source>
        <dbReference type="Proteomes" id="UP000322631"/>
    </source>
</evidence>